<proteinExistence type="predicted"/>
<accession>A0A5M8QCX1</accession>
<reference evidence="2 3" key="1">
    <citation type="submission" date="2019-08" db="EMBL/GenBank/DDBJ databases">
        <title>Agrococcus lahaulensis sp. nov., isolated from a cold desert of the Indian Himalayas.</title>
        <authorList>
            <person name="Qu J.H."/>
        </authorList>
    </citation>
    <scope>NUCLEOTIDE SEQUENCE [LARGE SCALE GENOMIC DNA]</scope>
    <source>
        <strain evidence="2 3">NS18</strain>
    </source>
</reference>
<comment type="caution">
    <text evidence="2">The sequence shown here is derived from an EMBL/GenBank/DDBJ whole genome shotgun (WGS) entry which is preliminary data.</text>
</comment>
<feature type="signal peptide" evidence="1">
    <location>
        <begin position="1"/>
        <end position="26"/>
    </location>
</feature>
<dbReference type="OrthoDB" id="5143295at2"/>
<organism evidence="2 3">
    <name type="scientific">Agrococcus sediminis</name>
    <dbReference type="NCBI Taxonomy" id="2599924"/>
    <lineage>
        <taxon>Bacteria</taxon>
        <taxon>Bacillati</taxon>
        <taxon>Actinomycetota</taxon>
        <taxon>Actinomycetes</taxon>
        <taxon>Micrococcales</taxon>
        <taxon>Microbacteriaceae</taxon>
        <taxon>Agrococcus</taxon>
    </lineage>
</organism>
<dbReference type="RefSeq" id="WP_146356324.1">
    <property type="nucleotide sequence ID" value="NZ_VOIR01000013.1"/>
</dbReference>
<feature type="chain" id="PRO_5039596921" evidence="1">
    <location>
        <begin position="27"/>
        <end position="399"/>
    </location>
</feature>
<keyword evidence="1" id="KW-0732">Signal</keyword>
<evidence type="ECO:0000313" key="3">
    <source>
        <dbReference type="Proteomes" id="UP000323221"/>
    </source>
</evidence>
<evidence type="ECO:0000256" key="1">
    <source>
        <dbReference type="SAM" id="SignalP"/>
    </source>
</evidence>
<sequence length="399" mass="41012">MRVPSLLAATAVGLALALTSVAPAHAGPADRQIACSGLGGTLSGNGANQVCTVISTVVVADVPSGEPTVAYSADRPVGDAVTVDTSLPVRQPDPSVAFDERDAGEATVVRTERSGTPVVTEEERDAAPSTSEDVIVLGTPSSTDRTVLGASTTTQAPATVDCRRVNDARAARPVERCERAVLTTVTTPTTIVTTTTTPRELVTTSTQPRESLITTITPWTEVFTTTQPRQSCTTTTYATLIDTETTQQTERTQTTTQPTTTTTTVTTAVYGFPRGTDVPTSVSSSDAVTTAAGTPEVTEAVVPGTPVVTTGVRPGADEADVECDPIAPIVTAVDGATRQQVETGVEAADAIVTVTSATIDPLVVDTESPGAPVVTTSVEGIGETCMATPAVAEQRRNRC</sequence>
<evidence type="ECO:0000313" key="2">
    <source>
        <dbReference type="EMBL" id="KAA6433849.1"/>
    </source>
</evidence>
<keyword evidence="3" id="KW-1185">Reference proteome</keyword>
<dbReference type="EMBL" id="VOIR01000013">
    <property type="protein sequence ID" value="KAA6433849.1"/>
    <property type="molecule type" value="Genomic_DNA"/>
</dbReference>
<dbReference type="Proteomes" id="UP000323221">
    <property type="component" value="Unassembled WGS sequence"/>
</dbReference>
<protein>
    <submittedName>
        <fullName evidence="2">Uncharacterized protein</fullName>
    </submittedName>
</protein>
<dbReference type="AlphaFoldDB" id="A0A5M8QCX1"/>
<name>A0A5M8QCX1_9MICO</name>
<gene>
    <name evidence="2" type="ORF">FQ330_07190</name>
</gene>